<keyword evidence="6" id="KW-0131">Cell cycle</keyword>
<evidence type="ECO:0000256" key="3">
    <source>
        <dbReference type="ARBA" id="ARBA00022776"/>
    </source>
</evidence>
<accession>A0A9D4GD18</accession>
<evidence type="ECO:0000313" key="8">
    <source>
        <dbReference type="Proteomes" id="UP000828390"/>
    </source>
</evidence>
<evidence type="ECO:0000256" key="1">
    <source>
        <dbReference type="ARBA" id="ARBA00022618"/>
    </source>
</evidence>
<evidence type="ECO:0000256" key="6">
    <source>
        <dbReference type="ARBA" id="ARBA00023306"/>
    </source>
</evidence>
<dbReference type="Pfam" id="PF12895">
    <property type="entry name" value="ANAPC3"/>
    <property type="match status" value="1"/>
</dbReference>
<keyword evidence="4" id="KW-0833">Ubl conjugation pathway</keyword>
<dbReference type="Proteomes" id="UP000828390">
    <property type="component" value="Unassembled WGS sequence"/>
</dbReference>
<dbReference type="GO" id="GO:0016567">
    <property type="term" value="P:protein ubiquitination"/>
    <property type="evidence" value="ECO:0007669"/>
    <property type="project" value="TreeGrafter"/>
</dbReference>
<evidence type="ECO:0000256" key="5">
    <source>
        <dbReference type="ARBA" id="ARBA00022803"/>
    </source>
</evidence>
<keyword evidence="1" id="KW-0132">Cell division</keyword>
<gene>
    <name evidence="7" type="ORF">DPMN_141799</name>
</gene>
<keyword evidence="8" id="KW-1185">Reference proteome</keyword>
<dbReference type="AlphaFoldDB" id="A0A9D4GD18"/>
<dbReference type="GO" id="GO:0005737">
    <property type="term" value="C:cytoplasm"/>
    <property type="evidence" value="ECO:0007669"/>
    <property type="project" value="TreeGrafter"/>
</dbReference>
<dbReference type="GO" id="GO:0045842">
    <property type="term" value="P:positive regulation of mitotic metaphase/anaphase transition"/>
    <property type="evidence" value="ECO:0007669"/>
    <property type="project" value="TreeGrafter"/>
</dbReference>
<dbReference type="EMBL" id="JAIWYP010000006">
    <property type="protein sequence ID" value="KAH3813344.1"/>
    <property type="molecule type" value="Genomic_DNA"/>
</dbReference>
<keyword evidence="5" id="KW-0802">TPR repeat</keyword>
<dbReference type="Gene3D" id="1.25.40.10">
    <property type="entry name" value="Tetratricopeptide repeat domain"/>
    <property type="match status" value="1"/>
</dbReference>
<dbReference type="PANTHER" id="PTHR12558:SF9">
    <property type="entry name" value="CELL DIVISION CYCLE PROTEIN 16 HOMOLOG"/>
    <property type="match status" value="1"/>
</dbReference>
<comment type="caution">
    <text evidence="7">The sequence shown here is derived from an EMBL/GenBank/DDBJ whole genome shotgun (WGS) entry which is preliminary data.</text>
</comment>
<proteinExistence type="predicted"/>
<sequence length="277" mass="32405">MAGESDTTDGLEFANPRPGCNINLSRLRERVKEYIDKHHYDSALFWADKLVTLSNGYVEDVYWYAQTLYHTGQYHRAAHCILNRKLHKDHICCRYLAAKCHFECHEYQEALSIVDFTDNPLMPINRRMSFANQSIIEPDVLPLSSKSMESSINVLRGRIYEAMDNRTLAMECFREALRQDVYCYEAFDLLVNHHMLTAQEEHELIDSLPFNAQCPADEVELVRSLYENRLKKYDKPDVAKLPDCLEVLSDNLDVIVNVAERHYYNCNFRECYKITTK</sequence>
<evidence type="ECO:0000313" key="7">
    <source>
        <dbReference type="EMBL" id="KAH3813344.1"/>
    </source>
</evidence>
<dbReference type="GO" id="GO:0031145">
    <property type="term" value="P:anaphase-promoting complex-dependent catabolic process"/>
    <property type="evidence" value="ECO:0007669"/>
    <property type="project" value="TreeGrafter"/>
</dbReference>
<reference evidence="7" key="1">
    <citation type="journal article" date="2019" name="bioRxiv">
        <title>The Genome of the Zebra Mussel, Dreissena polymorpha: A Resource for Invasive Species Research.</title>
        <authorList>
            <person name="McCartney M.A."/>
            <person name="Auch B."/>
            <person name="Kono T."/>
            <person name="Mallez S."/>
            <person name="Zhang Y."/>
            <person name="Obille A."/>
            <person name="Becker A."/>
            <person name="Abrahante J.E."/>
            <person name="Garbe J."/>
            <person name="Badalamenti J.P."/>
            <person name="Herman A."/>
            <person name="Mangelson H."/>
            <person name="Liachko I."/>
            <person name="Sullivan S."/>
            <person name="Sone E.D."/>
            <person name="Koren S."/>
            <person name="Silverstein K.A.T."/>
            <person name="Beckman K.B."/>
            <person name="Gohl D.M."/>
        </authorList>
    </citation>
    <scope>NUCLEOTIDE SEQUENCE</scope>
    <source>
        <strain evidence="7">Duluth1</strain>
        <tissue evidence="7">Whole animal</tissue>
    </source>
</reference>
<name>A0A9D4GD18_DREPO</name>
<evidence type="ECO:0000256" key="4">
    <source>
        <dbReference type="ARBA" id="ARBA00022786"/>
    </source>
</evidence>
<dbReference type="GO" id="GO:0005680">
    <property type="term" value="C:anaphase-promoting complex"/>
    <property type="evidence" value="ECO:0007669"/>
    <property type="project" value="TreeGrafter"/>
</dbReference>
<dbReference type="InterPro" id="IPR011990">
    <property type="entry name" value="TPR-like_helical_dom_sf"/>
</dbReference>
<dbReference type="SUPFAM" id="SSF48452">
    <property type="entry name" value="TPR-like"/>
    <property type="match status" value="1"/>
</dbReference>
<dbReference type="GO" id="GO:0051301">
    <property type="term" value="P:cell division"/>
    <property type="evidence" value="ECO:0007669"/>
    <property type="project" value="UniProtKB-KW"/>
</dbReference>
<dbReference type="PANTHER" id="PTHR12558">
    <property type="entry name" value="CELL DIVISION CYCLE 16,23,27"/>
    <property type="match status" value="1"/>
</dbReference>
<keyword evidence="3" id="KW-0498">Mitosis</keyword>
<organism evidence="7 8">
    <name type="scientific">Dreissena polymorpha</name>
    <name type="common">Zebra mussel</name>
    <name type="synonym">Mytilus polymorpha</name>
    <dbReference type="NCBI Taxonomy" id="45954"/>
    <lineage>
        <taxon>Eukaryota</taxon>
        <taxon>Metazoa</taxon>
        <taxon>Spiralia</taxon>
        <taxon>Lophotrochozoa</taxon>
        <taxon>Mollusca</taxon>
        <taxon>Bivalvia</taxon>
        <taxon>Autobranchia</taxon>
        <taxon>Heteroconchia</taxon>
        <taxon>Euheterodonta</taxon>
        <taxon>Imparidentia</taxon>
        <taxon>Neoheterodontei</taxon>
        <taxon>Myida</taxon>
        <taxon>Dreissenoidea</taxon>
        <taxon>Dreissenidae</taxon>
        <taxon>Dreissena</taxon>
    </lineage>
</organism>
<reference evidence="7" key="2">
    <citation type="submission" date="2020-11" db="EMBL/GenBank/DDBJ databases">
        <authorList>
            <person name="McCartney M.A."/>
            <person name="Auch B."/>
            <person name="Kono T."/>
            <person name="Mallez S."/>
            <person name="Becker A."/>
            <person name="Gohl D.M."/>
            <person name="Silverstein K.A.T."/>
            <person name="Koren S."/>
            <person name="Bechman K.B."/>
            <person name="Herman A."/>
            <person name="Abrahante J.E."/>
            <person name="Garbe J."/>
        </authorList>
    </citation>
    <scope>NUCLEOTIDE SEQUENCE</scope>
    <source>
        <strain evidence="7">Duluth1</strain>
        <tissue evidence="7">Whole animal</tissue>
    </source>
</reference>
<protein>
    <submittedName>
        <fullName evidence="7">Uncharacterized protein</fullName>
    </submittedName>
</protein>
<keyword evidence="2" id="KW-0677">Repeat</keyword>
<evidence type="ECO:0000256" key="2">
    <source>
        <dbReference type="ARBA" id="ARBA00022737"/>
    </source>
</evidence>